<sequence length="367" mass="40667">MEAEDWDLETPAPTQQQRRIGMKIWRIGGKKRKEGNERRKSSTIVTTTRKTTTTENWDHEFQFGDSPARSMRNRHPQHSVHQHSFNEKGDSDDDDEAGFNFHGSDKDEDDKSVTARSRRAALSRLVSNSSSSSPPPVPPLPFSLLPIPPQHSASSDHDHEHVFSHSPVFSVPPRLIRVEQTEIETPSQLPRIIHTVRTTPRHICVRLSPVLLPEAEGRRVGRKSVESGLPSLPDLPSLPSSPPPHQSHSQAQATPAREAPLLARVGGVRRKWAVRRKRASSAPSEVEVEGTGFGMEATIASTSRANWFFCALSGEGSTNSNSKIMENEYSTKYDAHQAPKASRTTVLYTSSINPPNFPPSMPSTPVL</sequence>
<name>A0ACC1TPV0_9AGAR</name>
<comment type="caution">
    <text evidence="1">The sequence shown here is derived from an EMBL/GenBank/DDBJ whole genome shotgun (WGS) entry which is preliminary data.</text>
</comment>
<proteinExistence type="predicted"/>
<dbReference type="Proteomes" id="UP001163835">
    <property type="component" value="Unassembled WGS sequence"/>
</dbReference>
<evidence type="ECO:0000313" key="2">
    <source>
        <dbReference type="Proteomes" id="UP001163835"/>
    </source>
</evidence>
<dbReference type="EMBL" id="MU795379">
    <property type="protein sequence ID" value="KAJ3806780.1"/>
    <property type="molecule type" value="Genomic_DNA"/>
</dbReference>
<evidence type="ECO:0000313" key="1">
    <source>
        <dbReference type="EMBL" id="KAJ3806780.1"/>
    </source>
</evidence>
<protein>
    <submittedName>
        <fullName evidence="1">Uncharacterized protein</fullName>
    </submittedName>
</protein>
<organism evidence="1 2">
    <name type="scientific">Lentinula aff. lateritia</name>
    <dbReference type="NCBI Taxonomy" id="2804960"/>
    <lineage>
        <taxon>Eukaryota</taxon>
        <taxon>Fungi</taxon>
        <taxon>Dikarya</taxon>
        <taxon>Basidiomycota</taxon>
        <taxon>Agaricomycotina</taxon>
        <taxon>Agaricomycetes</taxon>
        <taxon>Agaricomycetidae</taxon>
        <taxon>Agaricales</taxon>
        <taxon>Marasmiineae</taxon>
        <taxon>Omphalotaceae</taxon>
        <taxon>Lentinula</taxon>
    </lineage>
</organism>
<accession>A0ACC1TPV0</accession>
<gene>
    <name evidence="1" type="ORF">F5876DRAFT_80344</name>
</gene>
<reference evidence="1" key="1">
    <citation type="submission" date="2022-09" db="EMBL/GenBank/DDBJ databases">
        <title>A Global Phylogenomic Analysis of the Shiitake Genus Lentinula.</title>
        <authorList>
            <consortium name="DOE Joint Genome Institute"/>
            <person name="Sierra-Patev S."/>
            <person name="Min B."/>
            <person name="Naranjo-Ortiz M."/>
            <person name="Looney B."/>
            <person name="Konkel Z."/>
            <person name="Slot J.C."/>
            <person name="Sakamoto Y."/>
            <person name="Steenwyk J.L."/>
            <person name="Rokas A."/>
            <person name="Carro J."/>
            <person name="Camarero S."/>
            <person name="Ferreira P."/>
            <person name="Molpeceres G."/>
            <person name="Ruiz-Duenas F.J."/>
            <person name="Serrano A."/>
            <person name="Henrissat B."/>
            <person name="Drula E."/>
            <person name="Hughes K.W."/>
            <person name="Mata J.L."/>
            <person name="Ishikawa N.K."/>
            <person name="Vargas-Isla R."/>
            <person name="Ushijima S."/>
            <person name="Smith C.A."/>
            <person name="Ahrendt S."/>
            <person name="Andreopoulos W."/>
            <person name="He G."/>
            <person name="Labutti K."/>
            <person name="Lipzen A."/>
            <person name="Ng V."/>
            <person name="Riley R."/>
            <person name="Sandor L."/>
            <person name="Barry K."/>
            <person name="Martinez A.T."/>
            <person name="Xiao Y."/>
            <person name="Gibbons J.G."/>
            <person name="Terashima K."/>
            <person name="Grigoriev I.V."/>
            <person name="Hibbett D.S."/>
        </authorList>
    </citation>
    <scope>NUCLEOTIDE SEQUENCE</scope>
    <source>
        <strain evidence="1">TMI1499</strain>
    </source>
</reference>
<keyword evidence="2" id="KW-1185">Reference proteome</keyword>